<dbReference type="GO" id="GO:0005737">
    <property type="term" value="C:cytoplasm"/>
    <property type="evidence" value="ECO:0007669"/>
    <property type="project" value="UniProtKB-SubCell"/>
</dbReference>
<keyword evidence="3" id="KW-0203">Cytokinin biosynthesis</keyword>
<feature type="compositionally biased region" description="Polar residues" evidence="7">
    <location>
        <begin position="23"/>
        <end position="42"/>
    </location>
</feature>
<evidence type="ECO:0000256" key="4">
    <source>
        <dbReference type="ARBA" id="ARBA00022864"/>
    </source>
</evidence>
<dbReference type="Proteomes" id="UP001567538">
    <property type="component" value="Unassembled WGS sequence"/>
</dbReference>
<evidence type="ECO:0000313" key="9">
    <source>
        <dbReference type="Proteomes" id="UP001567538"/>
    </source>
</evidence>
<name>A0ABD1GRW7_SALDI</name>
<comment type="similarity">
    <text evidence="6">Belongs to the SOFL plant protein family.</text>
</comment>
<reference evidence="8 9" key="1">
    <citation type="submission" date="2024-06" db="EMBL/GenBank/DDBJ databases">
        <title>A chromosome level genome sequence of Diviner's sage (Salvia divinorum).</title>
        <authorList>
            <person name="Ford S.A."/>
            <person name="Ro D.-K."/>
            <person name="Ness R.W."/>
            <person name="Phillips M.A."/>
        </authorList>
    </citation>
    <scope>NUCLEOTIDE SEQUENCE [LARGE SCALE GENOMIC DNA]</scope>
    <source>
        <strain evidence="8">SAF-2024a</strain>
        <tissue evidence="8">Leaf</tissue>
    </source>
</reference>
<gene>
    <name evidence="8" type="ORF">AAHA92_23424</name>
</gene>
<evidence type="ECO:0000256" key="6">
    <source>
        <dbReference type="ARBA" id="ARBA00024199"/>
    </source>
</evidence>
<feature type="compositionally biased region" description="Basic residues" evidence="7">
    <location>
        <begin position="79"/>
        <end position="94"/>
    </location>
</feature>
<accession>A0ABD1GRW7</accession>
<proteinExistence type="inferred from homology"/>
<evidence type="ECO:0000256" key="1">
    <source>
        <dbReference type="ARBA" id="ARBA00004496"/>
    </source>
</evidence>
<dbReference type="EMBL" id="JBEAFC010000008">
    <property type="protein sequence ID" value="KAL1546886.1"/>
    <property type="molecule type" value="Genomic_DNA"/>
</dbReference>
<keyword evidence="4" id="KW-0932">Cytokinin signaling pathway</keyword>
<protein>
    <submittedName>
        <fullName evidence="8">Protein SOB FIVE-LIKE 5-like</fullName>
    </submittedName>
</protein>
<evidence type="ECO:0000256" key="2">
    <source>
        <dbReference type="ARBA" id="ARBA00022490"/>
    </source>
</evidence>
<dbReference type="GO" id="GO:0009736">
    <property type="term" value="P:cytokinin-activated signaling pathway"/>
    <property type="evidence" value="ECO:0007669"/>
    <property type="project" value="UniProtKB-KW"/>
</dbReference>
<evidence type="ECO:0000256" key="5">
    <source>
        <dbReference type="ARBA" id="ARBA00023242"/>
    </source>
</evidence>
<evidence type="ECO:0000256" key="3">
    <source>
        <dbReference type="ARBA" id="ARBA00022712"/>
    </source>
</evidence>
<keyword evidence="9" id="KW-1185">Reference proteome</keyword>
<organism evidence="8 9">
    <name type="scientific">Salvia divinorum</name>
    <name type="common">Maria pastora</name>
    <name type="synonym">Diviner's sage</name>
    <dbReference type="NCBI Taxonomy" id="28513"/>
    <lineage>
        <taxon>Eukaryota</taxon>
        <taxon>Viridiplantae</taxon>
        <taxon>Streptophyta</taxon>
        <taxon>Embryophyta</taxon>
        <taxon>Tracheophyta</taxon>
        <taxon>Spermatophyta</taxon>
        <taxon>Magnoliopsida</taxon>
        <taxon>eudicotyledons</taxon>
        <taxon>Gunneridae</taxon>
        <taxon>Pentapetalae</taxon>
        <taxon>asterids</taxon>
        <taxon>lamiids</taxon>
        <taxon>Lamiales</taxon>
        <taxon>Lamiaceae</taxon>
        <taxon>Nepetoideae</taxon>
        <taxon>Mentheae</taxon>
        <taxon>Salviinae</taxon>
        <taxon>Salvia</taxon>
        <taxon>Salvia subgen. Calosphace</taxon>
    </lineage>
</organism>
<dbReference type="GO" id="GO:0009691">
    <property type="term" value="P:cytokinin biosynthetic process"/>
    <property type="evidence" value="ECO:0007669"/>
    <property type="project" value="UniProtKB-KW"/>
</dbReference>
<keyword evidence="2" id="KW-0963">Cytoplasm</keyword>
<evidence type="ECO:0000313" key="8">
    <source>
        <dbReference type="EMBL" id="KAL1546886.1"/>
    </source>
</evidence>
<keyword evidence="5" id="KW-0539">Nucleus</keyword>
<dbReference type="PANTHER" id="PTHR33347">
    <property type="entry name" value="OSJNBA0091C07.3 PROTEIN"/>
    <property type="match status" value="1"/>
</dbReference>
<comment type="subcellular location">
    <subcellularLocation>
        <location evidence="1">Cytoplasm</location>
    </subcellularLocation>
</comment>
<dbReference type="PANTHER" id="PTHR33347:SF1">
    <property type="entry name" value="PROTEIN SOB FIVE-LIKE 5"/>
    <property type="match status" value="1"/>
</dbReference>
<feature type="region of interest" description="Disordered" evidence="7">
    <location>
        <begin position="19"/>
        <end position="153"/>
    </location>
</feature>
<dbReference type="InterPro" id="IPR044670">
    <property type="entry name" value="SOFL"/>
</dbReference>
<dbReference type="AlphaFoldDB" id="A0ABD1GRW7"/>
<comment type="caution">
    <text evidence="8">The sequence shown here is derived from an EMBL/GenBank/DDBJ whole genome shotgun (WGS) entry which is preliminary data.</text>
</comment>
<evidence type="ECO:0000256" key="7">
    <source>
        <dbReference type="SAM" id="MobiDB-lite"/>
    </source>
</evidence>
<sequence>MNTSTSECSSGCESGWTTYLDHLSNSTNPYTHYTQQDYQGKGTNYVHDHDQEADEDLSMVSDASSGPPHPPPPQQDRKQKSKTKEKKKNNKKLQQHSFCLDDTASSPFLQGNAVPHENQHHSFSAAQFEEEKMPKTKMGFFKSSGSLLGRKRQ</sequence>